<protein>
    <submittedName>
        <fullName evidence="1">Uncharacterized protein</fullName>
    </submittedName>
</protein>
<evidence type="ECO:0000313" key="2">
    <source>
        <dbReference type="Proteomes" id="UP000281657"/>
    </source>
</evidence>
<reference evidence="1 2" key="1">
    <citation type="submission" date="2018-11" db="EMBL/GenBank/DDBJ databases">
        <title>Species Designations Belie Phenotypic and Genotypic Heterogeneity in Oral Streptococci.</title>
        <authorList>
            <person name="Velsko I."/>
        </authorList>
    </citation>
    <scope>NUCLEOTIDE SEQUENCE [LARGE SCALE GENOMIC DNA]</scope>
    <source>
        <strain evidence="1 2">BCC60</strain>
    </source>
</reference>
<gene>
    <name evidence="1" type="ORF">D8847_00190</name>
</gene>
<comment type="caution">
    <text evidence="1">The sequence shown here is derived from an EMBL/GenBank/DDBJ whole genome shotgun (WGS) entry which is preliminary data.</text>
</comment>
<evidence type="ECO:0000313" key="1">
    <source>
        <dbReference type="EMBL" id="RSI99066.1"/>
    </source>
</evidence>
<sequence length="35" mass="4366">MTDYAVFIQIDYEFRILDREYMTVIFGKYSIYVVY</sequence>
<name>A0A3R9J3M3_STRMT</name>
<dbReference type="AlphaFoldDB" id="A0A3R9J3M3"/>
<dbReference type="Proteomes" id="UP000281657">
    <property type="component" value="Unassembled WGS sequence"/>
</dbReference>
<accession>A0A3R9J3M3</accession>
<dbReference type="EMBL" id="RJNY01000001">
    <property type="protein sequence ID" value="RSI99066.1"/>
    <property type="molecule type" value="Genomic_DNA"/>
</dbReference>
<organism evidence="1 2">
    <name type="scientific">Streptococcus mitis</name>
    <dbReference type="NCBI Taxonomy" id="28037"/>
    <lineage>
        <taxon>Bacteria</taxon>
        <taxon>Bacillati</taxon>
        <taxon>Bacillota</taxon>
        <taxon>Bacilli</taxon>
        <taxon>Lactobacillales</taxon>
        <taxon>Streptococcaceae</taxon>
        <taxon>Streptococcus</taxon>
        <taxon>Streptococcus mitis group</taxon>
    </lineage>
</organism>
<proteinExistence type="predicted"/>